<keyword evidence="3" id="KW-0597">Phosphoprotein</keyword>
<dbReference type="Proteomes" id="UP000199758">
    <property type="component" value="Unassembled WGS sequence"/>
</dbReference>
<proteinExistence type="predicted"/>
<dbReference type="InterPro" id="IPR005467">
    <property type="entry name" value="His_kinase_dom"/>
</dbReference>
<dbReference type="SMART" id="SM00388">
    <property type="entry name" value="HisKA"/>
    <property type="match status" value="1"/>
</dbReference>
<dbReference type="PANTHER" id="PTHR43547">
    <property type="entry name" value="TWO-COMPONENT HISTIDINE KINASE"/>
    <property type="match status" value="1"/>
</dbReference>
<dbReference type="EMBL" id="FQWZ01000001">
    <property type="protein sequence ID" value="SHG42341.1"/>
    <property type="molecule type" value="Genomic_DNA"/>
</dbReference>
<dbReference type="RefSeq" id="WP_072892691.1">
    <property type="nucleotide sequence ID" value="NZ_FQWZ01000001.1"/>
</dbReference>
<sequence length="350" mass="37696">MSHGRLLVISDTPDDALDLIAALVNAGYEAAQCHPSRLDAQTDRHDLLLIDQRHVASSSTSTPPLVALPQRRSPHPPVLVLGARCAAPSDAVELPADIDFRSLETVIAAMIRGRRAEQLKDDFLSTVAHELRTPLNSIQGWADILMRQPREADFSQGLAAIERNARAQAQMLADLLDVSRMISGTLTLDLGPVEPGFVIDSAIKRLADTAAARHIVIDRLIKDPLPTVEADFERLQQIIVCLLSNAIRFSTKNARVVLRADRDDHGLRIDVTDTGRGIAPAVLPQLLGQFSSRALGTSRSGGLGLGLVIAQHLVGLHHGSLTAFSDGIGKGARFSLWLPLDGTNRNQLGA</sequence>
<evidence type="ECO:0000256" key="3">
    <source>
        <dbReference type="ARBA" id="ARBA00022553"/>
    </source>
</evidence>
<dbReference type="Pfam" id="PF02518">
    <property type="entry name" value="HATPase_c"/>
    <property type="match status" value="1"/>
</dbReference>
<dbReference type="PROSITE" id="PS50109">
    <property type="entry name" value="HIS_KIN"/>
    <property type="match status" value="1"/>
</dbReference>
<dbReference type="PANTHER" id="PTHR43547:SF2">
    <property type="entry name" value="HYBRID SIGNAL TRANSDUCTION HISTIDINE KINASE C"/>
    <property type="match status" value="1"/>
</dbReference>
<reference evidence="5 6" key="1">
    <citation type="submission" date="2016-11" db="EMBL/GenBank/DDBJ databases">
        <authorList>
            <person name="Jaros S."/>
            <person name="Januszkiewicz K."/>
            <person name="Wedrychowicz H."/>
        </authorList>
    </citation>
    <scope>NUCLEOTIDE SEQUENCE [LARGE SCALE GENOMIC DNA]</scope>
    <source>
        <strain evidence="5 6">CGMCC 1.7049</strain>
    </source>
</reference>
<evidence type="ECO:0000313" key="6">
    <source>
        <dbReference type="Proteomes" id="UP000199758"/>
    </source>
</evidence>
<dbReference type="Pfam" id="PF00512">
    <property type="entry name" value="HisKA"/>
    <property type="match status" value="1"/>
</dbReference>
<keyword evidence="5" id="KW-0418">Kinase</keyword>
<dbReference type="EC" id="2.7.13.3" evidence="2"/>
<evidence type="ECO:0000256" key="1">
    <source>
        <dbReference type="ARBA" id="ARBA00000085"/>
    </source>
</evidence>
<evidence type="ECO:0000256" key="2">
    <source>
        <dbReference type="ARBA" id="ARBA00012438"/>
    </source>
</evidence>
<gene>
    <name evidence="5" type="ORF">SAMN04488068_0117</name>
</gene>
<protein>
    <recommendedName>
        <fullName evidence="2">histidine kinase</fullName>
        <ecNumber evidence="2">2.7.13.3</ecNumber>
    </recommendedName>
</protein>
<dbReference type="AlphaFoldDB" id="A0A1M5JP82"/>
<dbReference type="OrthoDB" id="9806130at2"/>
<dbReference type="PRINTS" id="PR00344">
    <property type="entry name" value="BCTRLSENSOR"/>
</dbReference>
<dbReference type="SMART" id="SM00387">
    <property type="entry name" value="HATPase_c"/>
    <property type="match status" value="1"/>
</dbReference>
<dbReference type="InterPro" id="IPR036097">
    <property type="entry name" value="HisK_dim/P_sf"/>
</dbReference>
<evidence type="ECO:0000259" key="4">
    <source>
        <dbReference type="PROSITE" id="PS50109"/>
    </source>
</evidence>
<name>A0A1M5JP82_9GAMM</name>
<dbReference type="SUPFAM" id="SSF47384">
    <property type="entry name" value="Homodimeric domain of signal transducing histidine kinase"/>
    <property type="match status" value="1"/>
</dbReference>
<evidence type="ECO:0000313" key="5">
    <source>
        <dbReference type="EMBL" id="SHG42341.1"/>
    </source>
</evidence>
<dbReference type="CDD" id="cd00082">
    <property type="entry name" value="HisKA"/>
    <property type="match status" value="1"/>
</dbReference>
<dbReference type="InterPro" id="IPR003661">
    <property type="entry name" value="HisK_dim/P_dom"/>
</dbReference>
<keyword evidence="6" id="KW-1185">Reference proteome</keyword>
<organism evidence="5 6">
    <name type="scientific">Hydrocarboniphaga daqingensis</name>
    <dbReference type="NCBI Taxonomy" id="490188"/>
    <lineage>
        <taxon>Bacteria</taxon>
        <taxon>Pseudomonadati</taxon>
        <taxon>Pseudomonadota</taxon>
        <taxon>Gammaproteobacteria</taxon>
        <taxon>Nevskiales</taxon>
        <taxon>Nevskiaceae</taxon>
        <taxon>Hydrocarboniphaga</taxon>
    </lineage>
</organism>
<dbReference type="GO" id="GO:0000155">
    <property type="term" value="F:phosphorelay sensor kinase activity"/>
    <property type="evidence" value="ECO:0007669"/>
    <property type="project" value="InterPro"/>
</dbReference>
<keyword evidence="5" id="KW-0808">Transferase</keyword>
<dbReference type="SUPFAM" id="SSF55874">
    <property type="entry name" value="ATPase domain of HSP90 chaperone/DNA topoisomerase II/histidine kinase"/>
    <property type="match status" value="1"/>
</dbReference>
<dbReference type="Gene3D" id="3.30.565.10">
    <property type="entry name" value="Histidine kinase-like ATPase, C-terminal domain"/>
    <property type="match status" value="1"/>
</dbReference>
<comment type="catalytic activity">
    <reaction evidence="1">
        <text>ATP + protein L-histidine = ADP + protein N-phospho-L-histidine.</text>
        <dbReference type="EC" id="2.7.13.3"/>
    </reaction>
</comment>
<dbReference type="Gene3D" id="1.10.287.130">
    <property type="match status" value="1"/>
</dbReference>
<accession>A0A1M5JP82</accession>
<dbReference type="InterPro" id="IPR004358">
    <property type="entry name" value="Sig_transdc_His_kin-like_C"/>
</dbReference>
<dbReference type="InterPro" id="IPR003594">
    <property type="entry name" value="HATPase_dom"/>
</dbReference>
<feature type="domain" description="Histidine kinase" evidence="4">
    <location>
        <begin position="126"/>
        <end position="342"/>
    </location>
</feature>
<dbReference type="STRING" id="490188.SAMN04488068_0117"/>
<dbReference type="InterPro" id="IPR036890">
    <property type="entry name" value="HATPase_C_sf"/>
</dbReference>